<dbReference type="Proteomes" id="UP000309128">
    <property type="component" value="Unassembled WGS sequence"/>
</dbReference>
<reference evidence="2 3" key="1">
    <citation type="submission" date="2019-05" db="EMBL/GenBank/DDBJ databases">
        <title>Draft genome sequence of Nonomuraea turkmeniaca DSM 43926.</title>
        <authorList>
            <person name="Saricaoglu S."/>
            <person name="Isik K."/>
        </authorList>
    </citation>
    <scope>NUCLEOTIDE SEQUENCE [LARGE SCALE GENOMIC DNA]</scope>
    <source>
        <strain evidence="2 3">DSM 43926</strain>
    </source>
</reference>
<comment type="caution">
    <text evidence="2">The sequence shown here is derived from an EMBL/GenBank/DDBJ whole genome shotgun (WGS) entry which is preliminary data.</text>
</comment>
<evidence type="ECO:0000259" key="1">
    <source>
        <dbReference type="Pfam" id="PF03992"/>
    </source>
</evidence>
<gene>
    <name evidence="2" type="ORF">ETD86_44280</name>
</gene>
<dbReference type="InterPro" id="IPR007138">
    <property type="entry name" value="ABM_dom"/>
</dbReference>
<proteinExistence type="predicted"/>
<evidence type="ECO:0000313" key="2">
    <source>
        <dbReference type="EMBL" id="TMR09282.1"/>
    </source>
</evidence>
<name>A0A5S4EZR5_9ACTN</name>
<dbReference type="SUPFAM" id="SSF54909">
    <property type="entry name" value="Dimeric alpha+beta barrel"/>
    <property type="match status" value="1"/>
</dbReference>
<keyword evidence="3" id="KW-1185">Reference proteome</keyword>
<dbReference type="AlphaFoldDB" id="A0A5S4EZR5"/>
<dbReference type="EMBL" id="VCKY01000242">
    <property type="protein sequence ID" value="TMR09282.1"/>
    <property type="molecule type" value="Genomic_DNA"/>
</dbReference>
<feature type="domain" description="ABM" evidence="1">
    <location>
        <begin position="3"/>
        <end position="68"/>
    </location>
</feature>
<dbReference type="InterPro" id="IPR011008">
    <property type="entry name" value="Dimeric_a/b-barrel"/>
</dbReference>
<evidence type="ECO:0000313" key="3">
    <source>
        <dbReference type="Proteomes" id="UP000309128"/>
    </source>
</evidence>
<organism evidence="2 3">
    <name type="scientific">Nonomuraea turkmeniaca</name>
    <dbReference type="NCBI Taxonomy" id="103838"/>
    <lineage>
        <taxon>Bacteria</taxon>
        <taxon>Bacillati</taxon>
        <taxon>Actinomycetota</taxon>
        <taxon>Actinomycetes</taxon>
        <taxon>Streptosporangiales</taxon>
        <taxon>Streptosporangiaceae</taxon>
        <taxon>Nonomuraea</taxon>
    </lineage>
</organism>
<dbReference type="RefSeq" id="WP_138672619.1">
    <property type="nucleotide sequence ID" value="NZ_VCKY01000242.1"/>
</dbReference>
<protein>
    <recommendedName>
        <fullName evidence="1">ABM domain-containing protein</fullName>
    </recommendedName>
</protein>
<accession>A0A5S4EZR5</accession>
<dbReference type="Pfam" id="PF03992">
    <property type="entry name" value="ABM"/>
    <property type="match status" value="1"/>
</dbReference>
<sequence>MPLITVTRFQIDPADAEQLRARHAALVAATRAAVPGLGEVWLGRVDDEHWAGIWRWDSAASLAAARQAVAGSPEAAAAFALTREAGAEDFEILDEH</sequence>